<gene>
    <name evidence="11" type="ORF">FPZ44_08730</name>
</gene>
<dbReference type="AlphaFoldDB" id="A0A559IZS5"/>
<dbReference type="PROSITE" id="PS50928">
    <property type="entry name" value="ABC_TM1"/>
    <property type="match status" value="1"/>
</dbReference>
<dbReference type="InterPro" id="IPR035906">
    <property type="entry name" value="MetI-like_sf"/>
</dbReference>
<comment type="similarity">
    <text evidence="2">Belongs to the binding-protein-dependent transport system permease family. HisMQ subfamily.</text>
</comment>
<dbReference type="GO" id="GO:0022857">
    <property type="term" value="F:transmembrane transporter activity"/>
    <property type="evidence" value="ECO:0007669"/>
    <property type="project" value="InterPro"/>
</dbReference>
<feature type="transmembrane region" description="Helical" evidence="9">
    <location>
        <begin position="181"/>
        <end position="199"/>
    </location>
</feature>
<keyword evidence="5 9" id="KW-0812">Transmembrane</keyword>
<protein>
    <submittedName>
        <fullName evidence="11">Amino acid ABC transporter permease</fullName>
    </submittedName>
</protein>
<evidence type="ECO:0000256" key="2">
    <source>
        <dbReference type="ARBA" id="ARBA00010072"/>
    </source>
</evidence>
<keyword evidence="6" id="KW-0029">Amino-acid transport</keyword>
<evidence type="ECO:0000313" key="11">
    <source>
        <dbReference type="EMBL" id="TVX93135.1"/>
    </source>
</evidence>
<comment type="caution">
    <text evidence="11">The sequence shown here is derived from an EMBL/GenBank/DDBJ whole genome shotgun (WGS) entry which is preliminary data.</text>
</comment>
<keyword evidence="12" id="KW-1185">Reference proteome</keyword>
<keyword evidence="8 9" id="KW-0472">Membrane</keyword>
<organism evidence="11 12">
    <name type="scientific">Paenibacillus agilis</name>
    <dbReference type="NCBI Taxonomy" id="3020863"/>
    <lineage>
        <taxon>Bacteria</taxon>
        <taxon>Bacillati</taxon>
        <taxon>Bacillota</taxon>
        <taxon>Bacilli</taxon>
        <taxon>Bacillales</taxon>
        <taxon>Paenibacillaceae</taxon>
        <taxon>Paenibacillus</taxon>
    </lineage>
</organism>
<evidence type="ECO:0000313" key="12">
    <source>
        <dbReference type="Proteomes" id="UP000318102"/>
    </source>
</evidence>
<comment type="subcellular location">
    <subcellularLocation>
        <location evidence="1 9">Cell membrane</location>
        <topology evidence="1 9">Multi-pass membrane protein</topology>
    </subcellularLocation>
</comment>
<dbReference type="PANTHER" id="PTHR30614:SF20">
    <property type="entry name" value="GLUTAMINE TRANSPORT SYSTEM PERMEASE PROTEIN GLNP"/>
    <property type="match status" value="1"/>
</dbReference>
<evidence type="ECO:0000256" key="4">
    <source>
        <dbReference type="ARBA" id="ARBA00022475"/>
    </source>
</evidence>
<dbReference type="RefSeq" id="WP_144989320.1">
    <property type="nucleotide sequence ID" value="NZ_VNJK01000001.1"/>
</dbReference>
<dbReference type="GO" id="GO:0006865">
    <property type="term" value="P:amino acid transport"/>
    <property type="evidence" value="ECO:0007669"/>
    <property type="project" value="UniProtKB-KW"/>
</dbReference>
<proteinExistence type="inferred from homology"/>
<dbReference type="Pfam" id="PF00528">
    <property type="entry name" value="BPD_transp_1"/>
    <property type="match status" value="1"/>
</dbReference>
<dbReference type="EMBL" id="VNJK01000001">
    <property type="protein sequence ID" value="TVX93135.1"/>
    <property type="molecule type" value="Genomic_DNA"/>
</dbReference>
<evidence type="ECO:0000256" key="8">
    <source>
        <dbReference type="ARBA" id="ARBA00023136"/>
    </source>
</evidence>
<name>A0A559IZS5_9BACL</name>
<feature type="transmembrane region" description="Helical" evidence="9">
    <location>
        <begin position="54"/>
        <end position="77"/>
    </location>
</feature>
<dbReference type="PANTHER" id="PTHR30614">
    <property type="entry name" value="MEMBRANE COMPONENT OF AMINO ACID ABC TRANSPORTER"/>
    <property type="match status" value="1"/>
</dbReference>
<dbReference type="InterPro" id="IPR000515">
    <property type="entry name" value="MetI-like"/>
</dbReference>
<dbReference type="InterPro" id="IPR010065">
    <property type="entry name" value="AA_ABC_transptr_permease_3TM"/>
</dbReference>
<sequence length="216" mass="24056">MSVFETLWEYKEMYLQGAGVTLLLTICSILFGVILGFGLVFMRLSEVKPVRWLATAYIEIFRGTPLLVQLLIIYFALPIQVDKFTAGVIAVGLNSAAYLAEIFRAGIQGVDKGQVEAARSLGMTQKQTMRYIVIPQALRSVLPAIGNEFIVIIKETSIVMVIGLADLMYNADLIRTKTYQPFPSLVGAAIVYFIMTFSMSKLIGRLERKLNTNDKN</sequence>
<keyword evidence="4" id="KW-1003">Cell membrane</keyword>
<evidence type="ECO:0000256" key="5">
    <source>
        <dbReference type="ARBA" id="ARBA00022692"/>
    </source>
</evidence>
<evidence type="ECO:0000256" key="1">
    <source>
        <dbReference type="ARBA" id="ARBA00004651"/>
    </source>
</evidence>
<reference evidence="11 12" key="1">
    <citation type="submission" date="2019-07" db="EMBL/GenBank/DDBJ databases">
        <authorList>
            <person name="Kim J."/>
        </authorList>
    </citation>
    <scope>NUCLEOTIDE SEQUENCE [LARGE SCALE GENOMIC DNA]</scope>
    <source>
        <strain evidence="11 12">N4</strain>
    </source>
</reference>
<dbReference type="NCBIfam" id="TIGR01726">
    <property type="entry name" value="HEQRo_perm_3TM"/>
    <property type="match status" value="1"/>
</dbReference>
<evidence type="ECO:0000256" key="3">
    <source>
        <dbReference type="ARBA" id="ARBA00022448"/>
    </source>
</evidence>
<dbReference type="Proteomes" id="UP000318102">
    <property type="component" value="Unassembled WGS sequence"/>
</dbReference>
<dbReference type="InterPro" id="IPR043429">
    <property type="entry name" value="ArtM/GltK/GlnP/TcyL/YhdX-like"/>
</dbReference>
<dbReference type="FunFam" id="1.10.3720.10:FF:000033">
    <property type="entry name" value="Polar amino acid ABC transporter permease"/>
    <property type="match status" value="1"/>
</dbReference>
<dbReference type="OrthoDB" id="9805999at2"/>
<dbReference type="Gene3D" id="1.10.3720.10">
    <property type="entry name" value="MetI-like"/>
    <property type="match status" value="1"/>
</dbReference>
<dbReference type="SUPFAM" id="SSF161098">
    <property type="entry name" value="MetI-like"/>
    <property type="match status" value="1"/>
</dbReference>
<keyword evidence="7 9" id="KW-1133">Transmembrane helix</keyword>
<dbReference type="GO" id="GO:0043190">
    <property type="term" value="C:ATP-binding cassette (ABC) transporter complex"/>
    <property type="evidence" value="ECO:0007669"/>
    <property type="project" value="InterPro"/>
</dbReference>
<evidence type="ECO:0000259" key="10">
    <source>
        <dbReference type="PROSITE" id="PS50928"/>
    </source>
</evidence>
<keyword evidence="3 9" id="KW-0813">Transport</keyword>
<feature type="transmembrane region" description="Helical" evidence="9">
    <location>
        <begin position="149"/>
        <end position="169"/>
    </location>
</feature>
<dbReference type="CDD" id="cd06261">
    <property type="entry name" value="TM_PBP2"/>
    <property type="match status" value="1"/>
</dbReference>
<accession>A0A559IZS5</accession>
<feature type="transmembrane region" description="Helical" evidence="9">
    <location>
        <begin position="20"/>
        <end position="42"/>
    </location>
</feature>
<evidence type="ECO:0000256" key="6">
    <source>
        <dbReference type="ARBA" id="ARBA00022970"/>
    </source>
</evidence>
<evidence type="ECO:0000256" key="9">
    <source>
        <dbReference type="RuleBase" id="RU363032"/>
    </source>
</evidence>
<feature type="domain" description="ABC transmembrane type-1" evidence="10">
    <location>
        <begin position="18"/>
        <end position="203"/>
    </location>
</feature>
<evidence type="ECO:0000256" key="7">
    <source>
        <dbReference type="ARBA" id="ARBA00022989"/>
    </source>
</evidence>